<organism evidence="1 3">
    <name type="scientific">Archangium gephyra</name>
    <dbReference type="NCBI Taxonomy" id="48"/>
    <lineage>
        <taxon>Bacteria</taxon>
        <taxon>Pseudomonadati</taxon>
        <taxon>Myxococcota</taxon>
        <taxon>Myxococcia</taxon>
        <taxon>Myxococcales</taxon>
        <taxon>Cystobacterineae</taxon>
        <taxon>Archangiaceae</taxon>
        <taxon>Archangium</taxon>
    </lineage>
</organism>
<sequence>MLTLLLVVLAAQPTAAPIKAPAMDPAYVAYTTELEQGIHAGDASLMDTRVDMDRLLERATRGTSAPKAFHDGFASGVRRSGMQLGKQLVATREDDSSFRLLRLRMEGGAPHALYRVMTSQGGVNYLDLELAKNAEDQVVIADFYPYITGEPFSETMRRMYLQAAKEAGYNLVDKLMGKEQDFLKNASKLQDMQRLVQEKKFAEVVKTFDALPASLRQNKPFLLLRLTSASQLDEAAYQKAIQDFEQAYPNDPSLDLISIDGHMMRKDYATVMKMIDRLDQRVKDPYLQYLRGSVMLDKEDRKAAVGYFKAAVAGEPTLALAHWVLIGLSLQDKQFKDTVRYLDAIERDARVELSNLEEVEQYQGFVKSPEYKAWKKKRAARMQAAPAVP</sequence>
<evidence type="ECO:0000313" key="2">
    <source>
        <dbReference type="EMBL" id="REG34631.1"/>
    </source>
</evidence>
<reference evidence="1 3" key="1">
    <citation type="submission" date="2015-05" db="EMBL/GenBank/DDBJ databases">
        <title>Genome assembly of Archangium gephyra DSM 2261.</title>
        <authorList>
            <person name="Sharma G."/>
            <person name="Subramanian S."/>
        </authorList>
    </citation>
    <scope>NUCLEOTIDE SEQUENCE [LARGE SCALE GENOMIC DNA]</scope>
    <source>
        <strain evidence="1 3">DSM 2261</strain>
    </source>
</reference>
<gene>
    <name evidence="1" type="ORF">AA314_03448</name>
    <name evidence="2" type="ORF">ATI61_103537</name>
</gene>
<evidence type="ECO:0000313" key="1">
    <source>
        <dbReference type="EMBL" id="AKJ01822.1"/>
    </source>
</evidence>
<dbReference type="InterPro" id="IPR011990">
    <property type="entry name" value="TPR-like_helical_dom_sf"/>
</dbReference>
<accession>A0AAC8Q6J9</accession>
<keyword evidence="4" id="KW-1185">Reference proteome</keyword>
<dbReference type="Gene3D" id="1.25.40.10">
    <property type="entry name" value="Tetratricopeptide repeat domain"/>
    <property type="match status" value="1"/>
</dbReference>
<dbReference type="RefSeq" id="WP_047856305.1">
    <property type="nucleotide sequence ID" value="NZ_CP011509.1"/>
</dbReference>
<dbReference type="EMBL" id="QUMU01000003">
    <property type="protein sequence ID" value="REG34631.1"/>
    <property type="molecule type" value="Genomic_DNA"/>
</dbReference>
<evidence type="ECO:0008006" key="5">
    <source>
        <dbReference type="Google" id="ProtNLM"/>
    </source>
</evidence>
<reference evidence="2 4" key="2">
    <citation type="submission" date="2018-08" db="EMBL/GenBank/DDBJ databases">
        <title>Genomic Encyclopedia of Archaeal and Bacterial Type Strains, Phase II (KMG-II): from individual species to whole genera.</title>
        <authorList>
            <person name="Goeker M."/>
        </authorList>
    </citation>
    <scope>NUCLEOTIDE SEQUENCE [LARGE SCALE GENOMIC DNA]</scope>
    <source>
        <strain evidence="2 4">DSM 2261</strain>
    </source>
</reference>
<dbReference type="KEGG" id="age:AA314_03448"/>
<protein>
    <recommendedName>
        <fullName evidence="5">Tetratricopeptide repeat protein</fullName>
    </recommendedName>
</protein>
<dbReference type="Proteomes" id="UP000256345">
    <property type="component" value="Unassembled WGS sequence"/>
</dbReference>
<proteinExistence type="predicted"/>
<evidence type="ECO:0000313" key="4">
    <source>
        <dbReference type="Proteomes" id="UP000256345"/>
    </source>
</evidence>
<name>A0AAC8Q6J9_9BACT</name>
<evidence type="ECO:0000313" key="3">
    <source>
        <dbReference type="Proteomes" id="UP000035579"/>
    </source>
</evidence>
<dbReference type="AlphaFoldDB" id="A0AAC8Q6J9"/>
<dbReference type="Proteomes" id="UP000035579">
    <property type="component" value="Chromosome"/>
</dbReference>
<dbReference type="EMBL" id="CP011509">
    <property type="protein sequence ID" value="AKJ01822.1"/>
    <property type="molecule type" value="Genomic_DNA"/>
</dbReference>